<dbReference type="Proteomes" id="UP001364695">
    <property type="component" value="Unassembled WGS sequence"/>
</dbReference>
<dbReference type="EC" id="2.3.2.6" evidence="1"/>
<comment type="caution">
    <text evidence="1">The sequence shown here is derived from an EMBL/GenBank/DDBJ whole genome shotgun (WGS) entry which is preliminary data.</text>
</comment>
<keyword evidence="2" id="KW-1185">Reference proteome</keyword>
<dbReference type="EMBL" id="JAWDIE010000014">
    <property type="protein sequence ID" value="MEJ7138691.1"/>
    <property type="molecule type" value="Genomic_DNA"/>
</dbReference>
<evidence type="ECO:0000313" key="2">
    <source>
        <dbReference type="Proteomes" id="UP001364695"/>
    </source>
</evidence>
<gene>
    <name evidence="1" type="ORF">RV045_09675</name>
</gene>
<organism evidence="1 2">
    <name type="scientific">Amphibiibacter pelophylacis</name>
    <dbReference type="NCBI Taxonomy" id="1799477"/>
    <lineage>
        <taxon>Bacteria</taxon>
        <taxon>Pseudomonadati</taxon>
        <taxon>Pseudomonadota</taxon>
        <taxon>Betaproteobacteria</taxon>
        <taxon>Burkholderiales</taxon>
        <taxon>Sphaerotilaceae</taxon>
        <taxon>Amphibiibacter</taxon>
    </lineage>
</organism>
<protein>
    <submittedName>
        <fullName evidence="1">Leucyl/phenylalanyl-tRNA--protein transferase</fullName>
        <ecNumber evidence="1">2.3.2.6</ecNumber>
    </submittedName>
</protein>
<name>A0ACC6P374_9BURK</name>
<accession>A0ACC6P374</accession>
<evidence type="ECO:0000313" key="1">
    <source>
        <dbReference type="EMBL" id="MEJ7138691.1"/>
    </source>
</evidence>
<keyword evidence="1" id="KW-0808">Transferase</keyword>
<keyword evidence="1" id="KW-0012">Acyltransferase</keyword>
<reference evidence="1" key="1">
    <citation type="submission" date="2023-10" db="EMBL/GenBank/DDBJ databases">
        <title>Amphibacter perezi, gen. nov., sp. nov. a novel taxa of the family Comamonadaceae, class Betaproteobacteria isolated from the skin microbiota of Pelophylax perezi from different populations.</title>
        <authorList>
            <person name="Costa S."/>
            <person name="Proenca D.N."/>
            <person name="Lopes I."/>
            <person name="Morais P.V."/>
        </authorList>
    </citation>
    <scope>NUCLEOTIDE SEQUENCE</scope>
    <source>
        <strain evidence="1">SL12-8</strain>
    </source>
</reference>
<proteinExistence type="predicted"/>
<sequence>MSIPAELLFILDDAPLPAPHRALGAGSVAPGLVAVGPPPTLARLEQAYAQATFPCYGARELPLWWCPDPRMVLDVQALRVTRSLRQRLRATRVMQSGEYPPASGWAISASRCFDAVMAACASTPRRGQKGDSGVWILPELRRSYGQWHRLGRAHSVEVWCDGVLAGGLYGVNLGAVFFGESMFSWRSDASKIALAALVAWCQRIGIPMIDCQMHSAHLESLGARQVPLDTLLRALPPAAVCEHPDHPAHVWRPDAVWPADLLDGLAHPATPLT</sequence>